<organism evidence="1">
    <name type="scientific">viral metagenome</name>
    <dbReference type="NCBI Taxonomy" id="1070528"/>
    <lineage>
        <taxon>unclassified sequences</taxon>
        <taxon>metagenomes</taxon>
        <taxon>organismal metagenomes</taxon>
    </lineage>
</organism>
<name>A0A6M3IK86_9ZZZZ</name>
<protein>
    <submittedName>
        <fullName evidence="1">Uncharacterized protein</fullName>
    </submittedName>
</protein>
<gene>
    <name evidence="1" type="ORF">MM415B01627_0021</name>
</gene>
<dbReference type="AlphaFoldDB" id="A0A6M3IK86"/>
<reference evidence="1" key="1">
    <citation type="submission" date="2020-03" db="EMBL/GenBank/DDBJ databases">
        <title>The deep terrestrial virosphere.</title>
        <authorList>
            <person name="Holmfeldt K."/>
            <person name="Nilsson E."/>
            <person name="Simone D."/>
            <person name="Lopez-Fernandez M."/>
            <person name="Wu X."/>
            <person name="de Brujin I."/>
            <person name="Lundin D."/>
            <person name="Andersson A."/>
            <person name="Bertilsson S."/>
            <person name="Dopson M."/>
        </authorList>
    </citation>
    <scope>NUCLEOTIDE SEQUENCE</scope>
    <source>
        <strain evidence="1">MM415B01627</strain>
    </source>
</reference>
<sequence>MRIQHEAGSPESNRKTGCKQVVDTINLIGTKLMVTFDVDGFGGLSISKVEPLPEPETKSNLAFNAGDWIVEPSRSPHPYQFMSGMIIMRDSRFATRTDFEVERNGVKVLIQERQGTVFPYNITINKKRMPLPSYIAIPLAQFMGGQIAPEGVK</sequence>
<accession>A0A6M3IK86</accession>
<dbReference type="EMBL" id="MT141278">
    <property type="protein sequence ID" value="QJA57538.1"/>
    <property type="molecule type" value="Genomic_DNA"/>
</dbReference>
<evidence type="ECO:0000313" key="1">
    <source>
        <dbReference type="EMBL" id="QJA57538.1"/>
    </source>
</evidence>
<proteinExistence type="predicted"/>